<organism evidence="3 4">
    <name type="scientific">Shewanella zhuhaiensis</name>
    <dbReference type="NCBI Taxonomy" id="2919576"/>
    <lineage>
        <taxon>Bacteria</taxon>
        <taxon>Pseudomonadati</taxon>
        <taxon>Pseudomonadota</taxon>
        <taxon>Gammaproteobacteria</taxon>
        <taxon>Alteromonadales</taxon>
        <taxon>Shewanellaceae</taxon>
        <taxon>Shewanella</taxon>
    </lineage>
</organism>
<dbReference type="SUPFAM" id="SSF48695">
    <property type="entry name" value="Multiheme cytochromes"/>
    <property type="match status" value="1"/>
</dbReference>
<evidence type="ECO:0000259" key="2">
    <source>
        <dbReference type="Pfam" id="PF22113"/>
    </source>
</evidence>
<dbReference type="RefSeq" id="WP_240590115.1">
    <property type="nucleotide sequence ID" value="NZ_JAKUDL010000001.1"/>
</dbReference>
<name>A0AAJ1BGY5_9GAMM</name>
<evidence type="ECO:0000313" key="4">
    <source>
        <dbReference type="Proteomes" id="UP001297581"/>
    </source>
</evidence>
<dbReference type="InterPro" id="IPR020014">
    <property type="entry name" value="Decahaem_cyt-c_OmcA/MtrC"/>
</dbReference>
<dbReference type="Pfam" id="PF22112">
    <property type="entry name" value="OmcA-like_N"/>
    <property type="match status" value="1"/>
</dbReference>
<reference evidence="3 4" key="1">
    <citation type="submission" date="2022-02" db="EMBL/GenBank/DDBJ databases">
        <title>The genome sequence of Shewanella sp. 3B26.</title>
        <authorList>
            <person name="Du J."/>
        </authorList>
    </citation>
    <scope>NUCLEOTIDE SEQUENCE [LARGE SCALE GENOMIC DNA]</scope>
    <source>
        <strain evidence="3 4">3B26</strain>
    </source>
</reference>
<feature type="domain" description="Outer membrane cytochrome MtrC/MtrF-like" evidence="2">
    <location>
        <begin position="225"/>
        <end position="341"/>
    </location>
</feature>
<evidence type="ECO:0000259" key="1">
    <source>
        <dbReference type="Pfam" id="PF22112"/>
    </source>
</evidence>
<dbReference type="EMBL" id="JAKUDL010000001">
    <property type="protein sequence ID" value="MCH4293624.1"/>
    <property type="molecule type" value="Genomic_DNA"/>
</dbReference>
<feature type="domain" description="OmcA-like N-terminal" evidence="1">
    <location>
        <begin position="53"/>
        <end position="219"/>
    </location>
</feature>
<evidence type="ECO:0000313" key="3">
    <source>
        <dbReference type="EMBL" id="MCH4293624.1"/>
    </source>
</evidence>
<dbReference type="AlphaFoldDB" id="A0AAJ1BGY5"/>
<feature type="domain" description="Outer membrane cytochrome MtrC/MtrF-like" evidence="2">
    <location>
        <begin position="558"/>
        <end position="727"/>
    </location>
</feature>
<proteinExistence type="predicted"/>
<dbReference type="Gene3D" id="1.10.720.180">
    <property type="match status" value="1"/>
</dbReference>
<dbReference type="InterPro" id="IPR036280">
    <property type="entry name" value="Multihaem_cyt_sf"/>
</dbReference>
<protein>
    <submittedName>
        <fullName evidence="3">OmcA/MtrC family decaheme c-type cytochrome</fullName>
    </submittedName>
</protein>
<comment type="caution">
    <text evidence="3">The sequence shown here is derived from an EMBL/GenBank/DDBJ whole genome shotgun (WGS) entry which is preliminary data.</text>
</comment>
<dbReference type="PROSITE" id="PS51257">
    <property type="entry name" value="PROKAR_LIPOPROTEIN"/>
    <property type="match status" value="1"/>
</dbReference>
<dbReference type="Proteomes" id="UP001297581">
    <property type="component" value="Unassembled WGS sequence"/>
</dbReference>
<gene>
    <name evidence="3" type="ORF">MJ923_04805</name>
</gene>
<sequence length="729" mass="78377">MMKGFNFNAATKAILGAGLLSLTLVGCGSDGKDGEDGKDGVIGVQIDTTSTLKATFTNATIDAGKLSVDFSLENANGVAVLGLTKDHDLRFGIAQLAHVTETIGEGEEAVEADRGFQWQAYINAKKDPNPSWVPEGDTDINPSAQFQANVEAASKCDACLVDHGDGTYTYTFQTNIAGVTEPVPVTFDADNTHRATLELELPQVTANAHYDWQPSSGKTDGIQTRDVVSIETCYTCHQPESLKLHGGRRIDIENCASCHTNTSGDPESGNSVDFTYMIHAIHKGEERMTYSPTEEKMVQAPYKVIGYGGGVHDYSKVMYPQGPAADCAACHVEGAKAPANADLFKADLSNNACIACHSELPSDTHYKYNSGTNCMSCHADGGYARSAAEAHGDVLKAFDMTKEMSVKFSNIGVDANGKFTFKVQVLDKDGNAVGTEFLDTGSRVVMAWDSDKDFPGYYDASYSNRRIALKEGTYDATDKSYTLTASKIDLPADANGKTFELWSALKVCFNNGGYGRPEVVMTDCATEGVRKLEVKDDALHFVWKDGGVDDAATPAMRREIVDATTCQGCHNQQVFHYDNGVNCQTCHTSDKTTKTDDTYPGGKKPTSFAYKAHGASGHYLKYAGAQTGTVLKTDCSTCHTDKGITLGRAPDRVWRYGDKDNGGADIWVSSDAGACLSCHQKYMGEAAKSHIETNGGIVDGTSADDVRTRAKESCSTCHSPEQIRGLHSK</sequence>
<dbReference type="Gene3D" id="3.90.10.10">
    <property type="entry name" value="Cytochrome C3"/>
    <property type="match status" value="1"/>
</dbReference>
<dbReference type="InterPro" id="IPR054336">
    <property type="entry name" value="OmcA-like_N"/>
</dbReference>
<dbReference type="Pfam" id="PF22113">
    <property type="entry name" value="Mtrc-MtrF_II-IV_dom"/>
    <property type="match status" value="2"/>
</dbReference>
<dbReference type="NCBIfam" id="TIGR03507">
    <property type="entry name" value="decahem_SO1788"/>
    <property type="match status" value="1"/>
</dbReference>
<keyword evidence="4" id="KW-1185">Reference proteome</keyword>
<dbReference type="InterPro" id="IPR054337">
    <property type="entry name" value="Mtrc-MtrF-like_dom_II/IV"/>
</dbReference>
<accession>A0AAJ1BGY5</accession>